<evidence type="ECO:0000313" key="2">
    <source>
        <dbReference type="Proteomes" id="UP000567179"/>
    </source>
</evidence>
<proteinExistence type="predicted"/>
<accession>A0A8H5F214</accession>
<dbReference type="EMBL" id="JAACJJ010000028">
    <property type="protein sequence ID" value="KAF5320682.1"/>
    <property type="molecule type" value="Genomic_DNA"/>
</dbReference>
<name>A0A8H5F214_9AGAR</name>
<gene>
    <name evidence="1" type="ORF">D9619_000029</name>
</gene>
<dbReference type="AlphaFoldDB" id="A0A8H5F214"/>
<comment type="caution">
    <text evidence="1">The sequence shown here is derived from an EMBL/GenBank/DDBJ whole genome shotgun (WGS) entry which is preliminary data.</text>
</comment>
<organism evidence="1 2">
    <name type="scientific">Psilocybe cf. subviscida</name>
    <dbReference type="NCBI Taxonomy" id="2480587"/>
    <lineage>
        <taxon>Eukaryota</taxon>
        <taxon>Fungi</taxon>
        <taxon>Dikarya</taxon>
        <taxon>Basidiomycota</taxon>
        <taxon>Agaricomycotina</taxon>
        <taxon>Agaricomycetes</taxon>
        <taxon>Agaricomycetidae</taxon>
        <taxon>Agaricales</taxon>
        <taxon>Agaricineae</taxon>
        <taxon>Strophariaceae</taxon>
        <taxon>Psilocybe</taxon>
    </lineage>
</organism>
<sequence length="83" mass="9356">MTSPRPMNISFRLREPWPRPRGHLSSLSRLHMLTISSGARTIRPSKMSLKAVGGGETKQEKGRLATKWKEMAKAKLKNSVDIK</sequence>
<protein>
    <submittedName>
        <fullName evidence="1">Uncharacterized protein</fullName>
    </submittedName>
</protein>
<reference evidence="1 2" key="1">
    <citation type="journal article" date="2020" name="ISME J.">
        <title>Uncovering the hidden diversity of litter-decomposition mechanisms in mushroom-forming fungi.</title>
        <authorList>
            <person name="Floudas D."/>
            <person name="Bentzer J."/>
            <person name="Ahren D."/>
            <person name="Johansson T."/>
            <person name="Persson P."/>
            <person name="Tunlid A."/>
        </authorList>
    </citation>
    <scope>NUCLEOTIDE SEQUENCE [LARGE SCALE GENOMIC DNA]</scope>
    <source>
        <strain evidence="1 2">CBS 101986</strain>
    </source>
</reference>
<evidence type="ECO:0000313" key="1">
    <source>
        <dbReference type="EMBL" id="KAF5320682.1"/>
    </source>
</evidence>
<dbReference type="Proteomes" id="UP000567179">
    <property type="component" value="Unassembled WGS sequence"/>
</dbReference>
<keyword evidence="2" id="KW-1185">Reference proteome</keyword>